<dbReference type="SUPFAM" id="SSF57850">
    <property type="entry name" value="RING/U-box"/>
    <property type="match status" value="1"/>
</dbReference>
<feature type="region of interest" description="Disordered" evidence="9">
    <location>
        <begin position="282"/>
        <end position="323"/>
    </location>
</feature>
<evidence type="ECO:0000256" key="8">
    <source>
        <dbReference type="SAM" id="Coils"/>
    </source>
</evidence>
<dbReference type="GO" id="GO:0005730">
    <property type="term" value="C:nucleolus"/>
    <property type="evidence" value="ECO:0007669"/>
    <property type="project" value="TreeGrafter"/>
</dbReference>
<feature type="compositionally biased region" description="Polar residues" evidence="9">
    <location>
        <begin position="289"/>
        <end position="311"/>
    </location>
</feature>
<evidence type="ECO:0000256" key="6">
    <source>
        <dbReference type="PROSITE-ProRule" id="PRU00175"/>
    </source>
</evidence>
<dbReference type="PANTHER" id="PTHR19848">
    <property type="entry name" value="WD40 REPEAT PROTEIN"/>
    <property type="match status" value="1"/>
</dbReference>
<dbReference type="PROSITE" id="PS50082">
    <property type="entry name" value="WD_REPEATS_2"/>
    <property type="match status" value="3"/>
</dbReference>
<dbReference type="InterPro" id="IPR015943">
    <property type="entry name" value="WD40/YVTN_repeat-like_dom_sf"/>
</dbReference>
<feature type="repeat" description="WD" evidence="7">
    <location>
        <begin position="517"/>
        <end position="551"/>
    </location>
</feature>
<feature type="coiled-coil region" evidence="8">
    <location>
        <begin position="214"/>
        <end position="241"/>
    </location>
</feature>
<dbReference type="PROSITE" id="PS50089">
    <property type="entry name" value="ZF_RING_2"/>
    <property type="match status" value="1"/>
</dbReference>
<dbReference type="InterPro" id="IPR001680">
    <property type="entry name" value="WD40_rpt"/>
</dbReference>
<dbReference type="InterPro" id="IPR013083">
    <property type="entry name" value="Znf_RING/FYVE/PHD"/>
</dbReference>
<dbReference type="InterPro" id="IPR001841">
    <property type="entry name" value="Znf_RING"/>
</dbReference>
<reference evidence="11" key="1">
    <citation type="journal article" date="2015" name="Fish Shellfish Immunol.">
        <title>Genome-wide identification and characterization of TRAF genes in the Yesso scallop (Patinopecten yessoensis) and their distinct expression patterns in response to bacterial challenge.</title>
        <authorList>
            <person name="Wang J."/>
            <person name="Wang R."/>
            <person name="Wang S."/>
            <person name="Zhang M."/>
            <person name="Ma X."/>
            <person name="Liu P."/>
            <person name="Zhang M."/>
            <person name="Hu X."/>
            <person name="Zhang L."/>
            <person name="Wang S."/>
            <person name="Bao Z."/>
        </authorList>
    </citation>
    <scope>NUCLEOTIDE SEQUENCE</scope>
</reference>
<keyword evidence="5" id="KW-0862">Zinc</keyword>
<dbReference type="AlphaFoldDB" id="A0A0P0CIY7"/>
<accession>A0A0P0CIY7</accession>
<evidence type="ECO:0000313" key="11">
    <source>
        <dbReference type="EMBL" id="ALI86642.1"/>
    </source>
</evidence>
<sequence length="588" mass="65808">MAFLSETYKVISNGSPAVKSQIQRLPRDSEKEDGHSVPLVLVEEPSPHLKCTVCKRLYNDPVISVKCGHTFCRKCAFKVTHCPIDGQLCDTSQLVVNRIVVGQIEDLLIHCQYGLTETDGDHSPDPSGCQEHIVFGKREEHEANCVFAPILCPNNSGRCGRFRKSELDRHLEVCQFTPCGHSEKGCEFVSTAEEVRKHEDTTCGYRGLQKSVSFKDFSQQNRILEENNKELREEVGLLTQRVELLEGGRENMQKQLTACTSSLLALQQKYENIQGLVEQLLNGGRNRRSTGSPGSSQEMTRLRSTSSSNTAMVLRSPPTSPSKVEDWQMPFQFKCIGTLRGHKDIVWCLATQRQKLCSSGADGLVKVWDMETLSKGCIKTLEGHSKVVHTMVASGDILYTGGSDMSIRAWNMETLTQHANVEVWEAKTLTHKHTISGLHHWVRAMCLNKAKDRLYSGSHNTIDIWDTTGTFDLKGKIDHTFGSVYSLAITHQYVIAGTYNQNIQVFDVETKQHTRSFQGHIGTINSLITSLSGRFLFSSSIDKAIQIWSLELMLPIQNLKRHEGSVNTLILLGDYLISGSEDHEIKIA</sequence>
<dbReference type="InterPro" id="IPR017907">
    <property type="entry name" value="Znf_RING_CS"/>
</dbReference>
<evidence type="ECO:0000256" key="4">
    <source>
        <dbReference type="ARBA" id="ARBA00022771"/>
    </source>
</evidence>
<dbReference type="SUPFAM" id="SSF50978">
    <property type="entry name" value="WD40 repeat-like"/>
    <property type="match status" value="1"/>
</dbReference>
<dbReference type="CDD" id="cd00200">
    <property type="entry name" value="WD40"/>
    <property type="match status" value="1"/>
</dbReference>
<keyword evidence="4 6" id="KW-0863">Zinc-finger</keyword>
<dbReference type="SUPFAM" id="SSF49599">
    <property type="entry name" value="TRAF domain-like"/>
    <property type="match status" value="1"/>
</dbReference>
<dbReference type="InterPro" id="IPR019775">
    <property type="entry name" value="WD40_repeat_CS"/>
</dbReference>
<dbReference type="PANTHER" id="PTHR19848:SF6">
    <property type="entry name" value="E3 UBIQUITIN-PROTEIN LIGASE TRAF7"/>
    <property type="match status" value="1"/>
</dbReference>
<dbReference type="GO" id="GO:0000027">
    <property type="term" value="P:ribosomal large subunit assembly"/>
    <property type="evidence" value="ECO:0007669"/>
    <property type="project" value="TreeGrafter"/>
</dbReference>
<keyword evidence="2" id="KW-0479">Metal-binding</keyword>
<dbReference type="PROSITE" id="PS00518">
    <property type="entry name" value="ZF_RING_1"/>
    <property type="match status" value="1"/>
</dbReference>
<dbReference type="PROSITE" id="PS00678">
    <property type="entry name" value="WD_REPEATS_1"/>
    <property type="match status" value="2"/>
</dbReference>
<protein>
    <submittedName>
        <fullName evidence="11">TRAF</fullName>
    </submittedName>
</protein>
<name>A0A0P0CIY7_AZUFA</name>
<keyword evidence="1 7" id="KW-0853">WD repeat</keyword>
<organism evidence="11">
    <name type="scientific">Azumapecten farreri</name>
    <name type="common">Farrer's scallop</name>
    <name type="synonym">Chlamys farreri</name>
    <dbReference type="NCBI Taxonomy" id="106299"/>
    <lineage>
        <taxon>Eukaryota</taxon>
        <taxon>Metazoa</taxon>
        <taxon>Spiralia</taxon>
        <taxon>Lophotrochozoa</taxon>
        <taxon>Mollusca</taxon>
        <taxon>Bivalvia</taxon>
        <taxon>Autobranchia</taxon>
        <taxon>Pteriomorphia</taxon>
        <taxon>Pectinida</taxon>
        <taxon>Pectinoidea</taxon>
        <taxon>Pectinidae</taxon>
        <taxon>Azumapecten</taxon>
    </lineage>
</organism>
<evidence type="ECO:0000256" key="9">
    <source>
        <dbReference type="SAM" id="MobiDB-lite"/>
    </source>
</evidence>
<dbReference type="InterPro" id="IPR036322">
    <property type="entry name" value="WD40_repeat_dom_sf"/>
</dbReference>
<dbReference type="Gene3D" id="2.130.10.10">
    <property type="entry name" value="YVTN repeat-like/Quinoprotein amine dehydrogenase"/>
    <property type="match status" value="2"/>
</dbReference>
<evidence type="ECO:0000256" key="2">
    <source>
        <dbReference type="ARBA" id="ARBA00022723"/>
    </source>
</evidence>
<proteinExistence type="evidence at transcript level"/>
<dbReference type="PROSITE" id="PS50294">
    <property type="entry name" value="WD_REPEATS_REGION"/>
    <property type="match status" value="3"/>
</dbReference>
<dbReference type="EMBL" id="KT373800">
    <property type="protein sequence ID" value="ALI86642.1"/>
    <property type="molecule type" value="mRNA"/>
</dbReference>
<evidence type="ECO:0000259" key="10">
    <source>
        <dbReference type="PROSITE" id="PS50089"/>
    </source>
</evidence>
<dbReference type="SMART" id="SM00184">
    <property type="entry name" value="RING"/>
    <property type="match status" value="1"/>
</dbReference>
<dbReference type="InterPro" id="IPR027370">
    <property type="entry name" value="Znf-RING_euk"/>
</dbReference>
<keyword evidence="3" id="KW-0677">Repeat</keyword>
<evidence type="ECO:0000256" key="7">
    <source>
        <dbReference type="PROSITE-ProRule" id="PRU00221"/>
    </source>
</evidence>
<dbReference type="GO" id="GO:0007219">
    <property type="term" value="P:Notch signaling pathway"/>
    <property type="evidence" value="ECO:0007669"/>
    <property type="project" value="TreeGrafter"/>
</dbReference>
<dbReference type="Pfam" id="PF13445">
    <property type="entry name" value="zf-RING_UBOX"/>
    <property type="match status" value="1"/>
</dbReference>
<evidence type="ECO:0000256" key="5">
    <source>
        <dbReference type="ARBA" id="ARBA00022833"/>
    </source>
</evidence>
<dbReference type="GO" id="GO:0008270">
    <property type="term" value="F:zinc ion binding"/>
    <property type="evidence" value="ECO:0007669"/>
    <property type="project" value="UniProtKB-KW"/>
</dbReference>
<evidence type="ECO:0000256" key="1">
    <source>
        <dbReference type="ARBA" id="ARBA00022574"/>
    </source>
</evidence>
<keyword evidence="8" id="KW-0175">Coiled coil</keyword>
<feature type="domain" description="RING-type" evidence="10">
    <location>
        <begin position="51"/>
        <end position="85"/>
    </location>
</feature>
<feature type="repeat" description="WD" evidence="7">
    <location>
        <begin position="339"/>
        <end position="372"/>
    </location>
</feature>
<dbReference type="SMART" id="SM00320">
    <property type="entry name" value="WD40"/>
    <property type="match status" value="6"/>
</dbReference>
<dbReference type="Gene3D" id="3.30.40.10">
    <property type="entry name" value="Zinc/RING finger domain, C3HC4 (zinc finger)"/>
    <property type="match status" value="2"/>
</dbReference>
<dbReference type="Pfam" id="PF00400">
    <property type="entry name" value="WD40"/>
    <property type="match status" value="4"/>
</dbReference>
<feature type="repeat" description="WD" evidence="7">
    <location>
        <begin position="381"/>
        <end position="414"/>
    </location>
</feature>
<gene>
    <name evidence="11" type="primary">TRAF7</name>
</gene>
<evidence type="ECO:0000256" key="3">
    <source>
        <dbReference type="ARBA" id="ARBA00022737"/>
    </source>
</evidence>